<evidence type="ECO:0000313" key="2">
    <source>
        <dbReference type="Proteomes" id="UP001152795"/>
    </source>
</evidence>
<feature type="non-terminal residue" evidence="1">
    <location>
        <position position="1"/>
    </location>
</feature>
<reference evidence="1" key="1">
    <citation type="submission" date="2020-04" db="EMBL/GenBank/DDBJ databases">
        <authorList>
            <person name="Alioto T."/>
            <person name="Alioto T."/>
            <person name="Gomez Garrido J."/>
        </authorList>
    </citation>
    <scope>NUCLEOTIDE SEQUENCE</scope>
    <source>
        <strain evidence="1">A484AB</strain>
    </source>
</reference>
<gene>
    <name evidence="1" type="ORF">PACLA_8A027988</name>
</gene>
<comment type="caution">
    <text evidence="1">The sequence shown here is derived from an EMBL/GenBank/DDBJ whole genome shotgun (WGS) entry which is preliminary data.</text>
</comment>
<keyword evidence="2" id="KW-1185">Reference proteome</keyword>
<evidence type="ECO:0000313" key="1">
    <source>
        <dbReference type="EMBL" id="CAB3998575.1"/>
    </source>
</evidence>
<dbReference type="AlphaFoldDB" id="A0A7D9E0H6"/>
<accession>A0A7D9E0H6</accession>
<dbReference type="EMBL" id="CACRXK020003389">
    <property type="protein sequence ID" value="CAB3998575.1"/>
    <property type="molecule type" value="Genomic_DNA"/>
</dbReference>
<organism evidence="1 2">
    <name type="scientific">Paramuricea clavata</name>
    <name type="common">Red gorgonian</name>
    <name type="synonym">Violescent sea-whip</name>
    <dbReference type="NCBI Taxonomy" id="317549"/>
    <lineage>
        <taxon>Eukaryota</taxon>
        <taxon>Metazoa</taxon>
        <taxon>Cnidaria</taxon>
        <taxon>Anthozoa</taxon>
        <taxon>Octocorallia</taxon>
        <taxon>Malacalcyonacea</taxon>
        <taxon>Plexauridae</taxon>
        <taxon>Paramuricea</taxon>
    </lineage>
</organism>
<dbReference type="Proteomes" id="UP001152795">
    <property type="component" value="Unassembled WGS sequence"/>
</dbReference>
<sequence length="65" mass="7065">MLSVESAPRSNGKHVSFAIDGHGSSVENNVYTEAYSIANTMGDYIVDGDQTSAKLFEKSRIKVLQ</sequence>
<name>A0A7D9E0H6_PARCT</name>
<protein>
    <submittedName>
        <fullName evidence="1">Uncharacterized protein</fullName>
    </submittedName>
</protein>
<proteinExistence type="predicted"/>